<organism evidence="1">
    <name type="scientific">Arion vulgaris</name>
    <dbReference type="NCBI Taxonomy" id="1028688"/>
    <lineage>
        <taxon>Eukaryota</taxon>
        <taxon>Metazoa</taxon>
        <taxon>Spiralia</taxon>
        <taxon>Lophotrochozoa</taxon>
        <taxon>Mollusca</taxon>
        <taxon>Gastropoda</taxon>
        <taxon>Heterobranchia</taxon>
        <taxon>Euthyneura</taxon>
        <taxon>Panpulmonata</taxon>
        <taxon>Eupulmonata</taxon>
        <taxon>Stylommatophora</taxon>
        <taxon>Helicina</taxon>
        <taxon>Arionoidea</taxon>
        <taxon>Arionidae</taxon>
        <taxon>Arion</taxon>
    </lineage>
</organism>
<feature type="non-terminal residue" evidence="1">
    <location>
        <position position="87"/>
    </location>
</feature>
<reference evidence="1" key="1">
    <citation type="submission" date="2014-12" db="EMBL/GenBank/DDBJ databases">
        <title>Insight into the proteome of Arion vulgaris.</title>
        <authorList>
            <person name="Aradska J."/>
            <person name="Bulat T."/>
            <person name="Smidak R."/>
            <person name="Sarate P."/>
            <person name="Gangsoo J."/>
            <person name="Sialana F."/>
            <person name="Bilban M."/>
            <person name="Lubec G."/>
        </authorList>
    </citation>
    <scope>NUCLEOTIDE SEQUENCE</scope>
    <source>
        <tissue evidence="1">Skin</tissue>
    </source>
</reference>
<dbReference type="EMBL" id="HACG01051983">
    <property type="protein sequence ID" value="CEK98854.1"/>
    <property type="molecule type" value="Transcribed_RNA"/>
</dbReference>
<proteinExistence type="predicted"/>
<evidence type="ECO:0000313" key="1">
    <source>
        <dbReference type="EMBL" id="CEK98854.1"/>
    </source>
</evidence>
<protein>
    <submittedName>
        <fullName evidence="1">Uncharacterized protein</fullName>
    </submittedName>
</protein>
<feature type="non-terminal residue" evidence="1">
    <location>
        <position position="1"/>
    </location>
</feature>
<gene>
    <name evidence="1" type="primary">ORF219799</name>
</gene>
<dbReference type="AlphaFoldDB" id="A0A0B7C047"/>
<accession>A0A0B7C047</accession>
<sequence length="87" mass="9936">EFLFSLGCRIQQLLDDWFTDNGETLSRYLHGDQPCPDHDRSAYGLSQYLVWHALPNRTQIWDQGSHVCPPLPVLAGMFPQLHMAGLL</sequence>
<name>A0A0B7C047_9EUPU</name>